<accession>A0ABQ2P609</accession>
<dbReference type="InterPro" id="IPR027417">
    <property type="entry name" value="P-loop_NTPase"/>
</dbReference>
<keyword evidence="3 5" id="KW-0067">ATP-binding</keyword>
<dbReference type="EMBL" id="BMLX01000001">
    <property type="protein sequence ID" value="GGP18816.1"/>
    <property type="molecule type" value="Genomic_DNA"/>
</dbReference>
<evidence type="ECO:0000256" key="1">
    <source>
        <dbReference type="ARBA" id="ARBA00022475"/>
    </source>
</evidence>
<dbReference type="GO" id="GO:0005524">
    <property type="term" value="F:ATP binding"/>
    <property type="evidence" value="ECO:0007669"/>
    <property type="project" value="UniProtKB-KW"/>
</dbReference>
<feature type="domain" description="ABC transporter" evidence="4">
    <location>
        <begin position="14"/>
        <end position="212"/>
    </location>
</feature>
<evidence type="ECO:0000256" key="2">
    <source>
        <dbReference type="ARBA" id="ARBA00022741"/>
    </source>
</evidence>
<dbReference type="SMART" id="SM00382">
    <property type="entry name" value="AAA"/>
    <property type="match status" value="1"/>
</dbReference>
<dbReference type="Gene3D" id="3.40.50.300">
    <property type="entry name" value="P-loop containing nucleotide triphosphate hydrolases"/>
    <property type="match status" value="1"/>
</dbReference>
<evidence type="ECO:0000259" key="4">
    <source>
        <dbReference type="PROSITE" id="PS50893"/>
    </source>
</evidence>
<evidence type="ECO:0000256" key="3">
    <source>
        <dbReference type="ARBA" id="ARBA00022840"/>
    </source>
</evidence>
<keyword evidence="1" id="KW-0472">Membrane</keyword>
<dbReference type="InterPro" id="IPR003439">
    <property type="entry name" value="ABC_transporter-like_ATP-bd"/>
</dbReference>
<dbReference type="SUPFAM" id="SSF52540">
    <property type="entry name" value="P-loop containing nucleoside triphosphate hydrolases"/>
    <property type="match status" value="1"/>
</dbReference>
<reference evidence="6" key="1">
    <citation type="journal article" date="2019" name="Int. J. Syst. Evol. Microbiol.">
        <title>The Global Catalogue of Microorganisms (GCM) 10K type strain sequencing project: providing services to taxonomists for standard genome sequencing and annotation.</title>
        <authorList>
            <consortium name="The Broad Institute Genomics Platform"/>
            <consortium name="The Broad Institute Genome Sequencing Center for Infectious Disease"/>
            <person name="Wu L."/>
            <person name="Ma J."/>
        </authorList>
    </citation>
    <scope>NUCLEOTIDE SEQUENCE [LARGE SCALE GENOMIC DNA]</scope>
    <source>
        <strain evidence="6">CGMCC 1.8859</strain>
    </source>
</reference>
<keyword evidence="6" id="KW-1185">Reference proteome</keyword>
<dbReference type="InterPro" id="IPR003593">
    <property type="entry name" value="AAA+_ATPase"/>
</dbReference>
<evidence type="ECO:0000313" key="6">
    <source>
        <dbReference type="Proteomes" id="UP000637267"/>
    </source>
</evidence>
<dbReference type="PROSITE" id="PS50893">
    <property type="entry name" value="ABC_TRANSPORTER_2"/>
    <property type="match status" value="1"/>
</dbReference>
<comment type="caution">
    <text evidence="5">The sequence shown here is derived from an EMBL/GenBank/DDBJ whole genome shotgun (WGS) entry which is preliminary data.</text>
</comment>
<name>A0ABQ2P609_9NEIS</name>
<dbReference type="Pfam" id="PF00005">
    <property type="entry name" value="ABC_tran"/>
    <property type="match status" value="1"/>
</dbReference>
<dbReference type="RefSeq" id="WP_229708679.1">
    <property type="nucleotide sequence ID" value="NZ_BMLX01000001.1"/>
</dbReference>
<sequence length="212" mass="22843">MLAAPVVDTPASVAGTPSLLVVDAVASALIAPMSFVLERGACTVVRGPSGAGKTRLLRLIADLDEGTGEVLLQGAARSSMPAPAWRRQVVYQGAESAWWQPTVRAHFLPEQYRELDQLAAALALEPDRLDADLSLLSTGERQRATLIRSLLARPKVLLLDEPTSALDRDNIARVEQLLLSRMQEGLGLMLITHADEQAARLGGQLVQVQRRA</sequence>
<evidence type="ECO:0000313" key="5">
    <source>
        <dbReference type="EMBL" id="GGP18816.1"/>
    </source>
</evidence>
<keyword evidence="2" id="KW-0547">Nucleotide-binding</keyword>
<gene>
    <name evidence="5" type="primary">fbpC</name>
    <name evidence="5" type="ORF">GCM10010970_07510</name>
</gene>
<proteinExistence type="predicted"/>
<dbReference type="PANTHER" id="PTHR43119">
    <property type="entry name" value="ABC TRANSPORT PROTEIN ATP-BINDING COMPONENT-RELATED"/>
    <property type="match status" value="1"/>
</dbReference>
<dbReference type="PANTHER" id="PTHR43119:SF1">
    <property type="entry name" value="ABC TRANSPORTER DOMAIN-CONTAINING PROTEIN"/>
    <property type="match status" value="1"/>
</dbReference>
<protein>
    <submittedName>
        <fullName evidence="5">ABC transporter ATP-binding protein</fullName>
    </submittedName>
</protein>
<dbReference type="Proteomes" id="UP000637267">
    <property type="component" value="Unassembled WGS sequence"/>
</dbReference>
<organism evidence="5 6">
    <name type="scientific">Silvimonas iriomotensis</name>
    <dbReference type="NCBI Taxonomy" id="449662"/>
    <lineage>
        <taxon>Bacteria</taxon>
        <taxon>Pseudomonadati</taxon>
        <taxon>Pseudomonadota</taxon>
        <taxon>Betaproteobacteria</taxon>
        <taxon>Neisseriales</taxon>
        <taxon>Chitinibacteraceae</taxon>
        <taxon>Silvimonas</taxon>
    </lineage>
</organism>
<keyword evidence="1" id="KW-1003">Cell membrane</keyword>
<dbReference type="CDD" id="cd00267">
    <property type="entry name" value="ABC_ATPase"/>
    <property type="match status" value="1"/>
</dbReference>